<dbReference type="EMBL" id="JAGFBR010000012">
    <property type="protein sequence ID" value="KAH0457747.1"/>
    <property type="molecule type" value="Genomic_DNA"/>
</dbReference>
<comment type="caution">
    <text evidence="3">The sequence shown here is derived from an EMBL/GenBank/DDBJ whole genome shotgun (WGS) entry which is preliminary data.</text>
</comment>
<gene>
    <name evidence="3" type="ORF">IEQ34_013062</name>
</gene>
<dbReference type="InterPro" id="IPR011993">
    <property type="entry name" value="PH-like_dom_sf"/>
</dbReference>
<dbReference type="Proteomes" id="UP000775213">
    <property type="component" value="Unassembled WGS sequence"/>
</dbReference>
<dbReference type="PANTHER" id="PTHR22902">
    <property type="entry name" value="SESQUIPEDALIAN"/>
    <property type="match status" value="1"/>
</dbReference>
<dbReference type="GO" id="GO:0042147">
    <property type="term" value="P:retrograde transport, endosome to Golgi"/>
    <property type="evidence" value="ECO:0007669"/>
    <property type="project" value="TreeGrafter"/>
</dbReference>
<feature type="coiled-coil region" evidence="1">
    <location>
        <begin position="319"/>
        <end position="388"/>
    </location>
</feature>
<proteinExistence type="predicted"/>
<dbReference type="GO" id="GO:0007032">
    <property type="term" value="P:endosome organization"/>
    <property type="evidence" value="ECO:0007669"/>
    <property type="project" value="TreeGrafter"/>
</dbReference>
<evidence type="ECO:0000313" key="4">
    <source>
        <dbReference type="Proteomes" id="UP000775213"/>
    </source>
</evidence>
<keyword evidence="4" id="KW-1185">Reference proteome</keyword>
<dbReference type="GO" id="GO:0005829">
    <property type="term" value="C:cytosol"/>
    <property type="evidence" value="ECO:0007669"/>
    <property type="project" value="GOC"/>
</dbReference>
<sequence length="554" mass="61607">MQLLIRREENVIQRAKSNINEGAGPSVRLRANSHRCFSVFDQNVVTFDLTGRECRPRSEVKRQRRHRAAGEANLADTESSLEKIKRQLTSGSGRHLLQGPLLKRSETLRKWNERWLILDPTTGKMEYKIRRNEPIVKGTILFDSGSTITLSPVNFQYRYPTEKGILPLCRNSWCCASMGIHFKLVLKAHKEAVSSLGGSGSAKLGTVASVVAAANATAVEASKEIEAAMKISLRAALGSMPIKANEGHLDDLSIMKETLRVKDEELQQLAKEVRARDSTIREIADKLTDTAQAAEAAASAALAMDEERRLACLEIERLTNDSNKKLQAAMLKLKESEEKVAAFSREREILFKQRDSALQEAHLWRSELAKAREHAVLMEAAVVRAEERARVSQADAEARLKDAAEKALVAAKEKEDLLAFMNALQSQVQRQQSSTKQVLEEKPESCSGFIETQPMTKHIDLENDVDKACLSDSKLVQVSGDNVQLTTDGVDIRTVSDDQWNDIQSSDARLAYVRVISPEAEGTSLDIPVVSQPVHDHQPAAYVSILLRILVFFH</sequence>
<evidence type="ECO:0000256" key="1">
    <source>
        <dbReference type="SAM" id="Coils"/>
    </source>
</evidence>
<evidence type="ECO:0000313" key="3">
    <source>
        <dbReference type="EMBL" id="KAH0457747.1"/>
    </source>
</evidence>
<dbReference type="SUPFAM" id="SSF50729">
    <property type="entry name" value="PH domain-like"/>
    <property type="match status" value="1"/>
</dbReference>
<dbReference type="PANTHER" id="PTHR22902:SF49">
    <property type="entry name" value="OS03G0666200 PROTEIN"/>
    <property type="match status" value="1"/>
</dbReference>
<keyword evidence="1" id="KW-0175">Coiled coil</keyword>
<name>A0AAV7GNX9_DENCH</name>
<protein>
    <recommendedName>
        <fullName evidence="5">PH domain-containing protein</fullName>
    </recommendedName>
</protein>
<dbReference type="GO" id="GO:0001881">
    <property type="term" value="P:receptor recycling"/>
    <property type="evidence" value="ECO:0007669"/>
    <property type="project" value="TreeGrafter"/>
</dbReference>
<dbReference type="Gene3D" id="2.30.29.30">
    <property type="entry name" value="Pleckstrin-homology domain (PH domain)/Phosphotyrosine-binding domain (PTB)"/>
    <property type="match status" value="1"/>
</dbReference>
<dbReference type="GO" id="GO:0005802">
    <property type="term" value="C:trans-Golgi network"/>
    <property type="evidence" value="ECO:0007669"/>
    <property type="project" value="TreeGrafter"/>
</dbReference>
<evidence type="ECO:0000256" key="2">
    <source>
        <dbReference type="SAM" id="MobiDB-lite"/>
    </source>
</evidence>
<dbReference type="AlphaFoldDB" id="A0AAV7GNX9"/>
<organism evidence="3 4">
    <name type="scientific">Dendrobium chrysotoxum</name>
    <name type="common">Orchid</name>
    <dbReference type="NCBI Taxonomy" id="161865"/>
    <lineage>
        <taxon>Eukaryota</taxon>
        <taxon>Viridiplantae</taxon>
        <taxon>Streptophyta</taxon>
        <taxon>Embryophyta</taxon>
        <taxon>Tracheophyta</taxon>
        <taxon>Spermatophyta</taxon>
        <taxon>Magnoliopsida</taxon>
        <taxon>Liliopsida</taxon>
        <taxon>Asparagales</taxon>
        <taxon>Orchidaceae</taxon>
        <taxon>Epidendroideae</taxon>
        <taxon>Malaxideae</taxon>
        <taxon>Dendrobiinae</taxon>
        <taxon>Dendrobium</taxon>
    </lineage>
</organism>
<dbReference type="GO" id="GO:0005769">
    <property type="term" value="C:early endosome"/>
    <property type="evidence" value="ECO:0007669"/>
    <property type="project" value="TreeGrafter"/>
</dbReference>
<feature type="region of interest" description="Disordered" evidence="2">
    <location>
        <begin position="58"/>
        <end position="78"/>
    </location>
</feature>
<dbReference type="GO" id="GO:0055037">
    <property type="term" value="C:recycling endosome"/>
    <property type="evidence" value="ECO:0007669"/>
    <property type="project" value="TreeGrafter"/>
</dbReference>
<dbReference type="InterPro" id="IPR045188">
    <property type="entry name" value="Boi1/Boi2-like"/>
</dbReference>
<reference evidence="3 4" key="1">
    <citation type="journal article" date="2021" name="Hortic Res">
        <title>Chromosome-scale assembly of the Dendrobium chrysotoxum genome enhances the understanding of orchid evolution.</title>
        <authorList>
            <person name="Zhang Y."/>
            <person name="Zhang G.Q."/>
            <person name="Zhang D."/>
            <person name="Liu X.D."/>
            <person name="Xu X.Y."/>
            <person name="Sun W.H."/>
            <person name="Yu X."/>
            <person name="Zhu X."/>
            <person name="Wang Z.W."/>
            <person name="Zhao X."/>
            <person name="Zhong W.Y."/>
            <person name="Chen H."/>
            <person name="Yin W.L."/>
            <person name="Huang T."/>
            <person name="Niu S.C."/>
            <person name="Liu Z.J."/>
        </authorList>
    </citation>
    <scope>NUCLEOTIDE SEQUENCE [LARGE SCALE GENOMIC DNA]</scope>
    <source>
        <strain evidence="3">Lindl</strain>
    </source>
</reference>
<evidence type="ECO:0008006" key="5">
    <source>
        <dbReference type="Google" id="ProtNLM"/>
    </source>
</evidence>
<accession>A0AAV7GNX9</accession>